<evidence type="ECO:0000313" key="22">
    <source>
        <dbReference type="Proteomes" id="UP000247099"/>
    </source>
</evidence>
<dbReference type="InterPro" id="IPR030677">
    <property type="entry name" value="Nnr"/>
</dbReference>
<dbReference type="InterPro" id="IPR036652">
    <property type="entry name" value="YjeF_N_dom_sf"/>
</dbReference>
<evidence type="ECO:0000256" key="2">
    <source>
        <dbReference type="ARBA" id="ARBA00000909"/>
    </source>
</evidence>
<evidence type="ECO:0000256" key="3">
    <source>
        <dbReference type="ARBA" id="ARBA00006001"/>
    </source>
</evidence>
<feature type="binding site" evidence="17">
    <location>
        <begin position="437"/>
        <end position="441"/>
    </location>
    <ligand>
        <name>AMP</name>
        <dbReference type="ChEBI" id="CHEBI:456215"/>
    </ligand>
</feature>
<feature type="binding site" evidence="17">
    <location>
        <position position="403"/>
    </location>
    <ligand>
        <name>(6S)-NADPHX</name>
        <dbReference type="ChEBI" id="CHEBI:64076"/>
    </ligand>
</feature>
<organism evidence="21 22">
    <name type="scientific">Coraliomargarita sinensis</name>
    <dbReference type="NCBI Taxonomy" id="2174842"/>
    <lineage>
        <taxon>Bacteria</taxon>
        <taxon>Pseudomonadati</taxon>
        <taxon>Verrucomicrobiota</taxon>
        <taxon>Opitutia</taxon>
        <taxon>Puniceicoccales</taxon>
        <taxon>Coraliomargaritaceae</taxon>
        <taxon>Coraliomargarita</taxon>
    </lineage>
</organism>
<comment type="cofactor">
    <cofactor evidence="18">
        <name>K(+)</name>
        <dbReference type="ChEBI" id="CHEBI:29103"/>
    </cofactor>
    <text evidence="18">Binds 1 potassium ion per subunit.</text>
</comment>
<dbReference type="Pfam" id="PF01256">
    <property type="entry name" value="Carb_kinase"/>
    <property type="match status" value="1"/>
</dbReference>
<dbReference type="PANTHER" id="PTHR12592:SF0">
    <property type="entry name" value="ATP-DEPENDENT (S)-NAD(P)H-HYDRATE DEHYDRATASE"/>
    <property type="match status" value="1"/>
</dbReference>
<dbReference type="Gene3D" id="3.40.50.10260">
    <property type="entry name" value="YjeF N-terminal domain"/>
    <property type="match status" value="1"/>
</dbReference>
<evidence type="ECO:0000256" key="16">
    <source>
        <dbReference type="ARBA" id="ARBA00049209"/>
    </source>
</evidence>
<feature type="binding site" evidence="17">
    <location>
        <position position="465"/>
    </location>
    <ligand>
        <name>AMP</name>
        <dbReference type="ChEBI" id="CHEBI:456215"/>
    </ligand>
</feature>
<dbReference type="FunCoup" id="A0A317ZJ74">
    <property type="interactions" value="233"/>
</dbReference>
<evidence type="ECO:0000256" key="4">
    <source>
        <dbReference type="ARBA" id="ARBA00009524"/>
    </source>
</evidence>
<evidence type="ECO:0000256" key="18">
    <source>
        <dbReference type="PIRNR" id="PIRNR017184"/>
    </source>
</evidence>
<keyword evidence="13" id="KW-0511">Multifunctional enzyme</keyword>
<dbReference type="GO" id="GO:0052856">
    <property type="term" value="F:NAD(P)HX epimerase activity"/>
    <property type="evidence" value="ECO:0007669"/>
    <property type="project" value="UniProtKB-EC"/>
</dbReference>
<proteinExistence type="inferred from homology"/>
<comment type="catalytic activity">
    <reaction evidence="1 18">
        <text>(6R)-NADHX = (6S)-NADHX</text>
        <dbReference type="Rhea" id="RHEA:32215"/>
        <dbReference type="ChEBI" id="CHEBI:64074"/>
        <dbReference type="ChEBI" id="CHEBI:64075"/>
        <dbReference type="EC" id="5.1.99.6"/>
    </reaction>
</comment>
<dbReference type="Gene3D" id="3.40.1190.20">
    <property type="match status" value="1"/>
</dbReference>
<evidence type="ECO:0000256" key="15">
    <source>
        <dbReference type="ARBA" id="ARBA00048238"/>
    </source>
</evidence>
<sequence length="538" mass="58118">MNIPSFAHPVLSCADAKQYESKLMTDDAAEWAAMQKAGAGISRCIMRDYQELRPLPDHMRILALVGKGHNGGDALLACGELLAHFPRARVDLILTASPDDLKPLCARALKGLEGRVKRHRFEVESVEQGHDLLDSISEGRGFHICLDGLLGMDFRPPLRSPLDVLIQAVNDYDAIDLRAAVDLPSGAGDEASELKFEADFSYATGIAKKPLFEGIANCGRVRYLDLGFYNHPEAEALDGAEYVLTPRILKPLNKLRPASVDKRKFGHLFIVGGSAYMPGALLMSVQAAVRSGVGLVTAFAPESVAAALSAQVPEAMWVPWPETSNGTLNPRAIPLLMDRISMASAVLVGPGLGHDRNTELLAQDMATKVELPVVFDADGLRSRVVEIAQKRKSSYGKIVVTPHMGEFMRIAKITEPDYDPETLLSFSRIYNVITLLKGANTRICDGETILYNTTGGPVLSRGGSGDLLSGLIAGMIAQNNSDEMTAVARGAMLHGLAAQRLARARGQIMVNTTQLLDYLPDVLRSLDVNSRTRGLGLS</sequence>
<keyword evidence="12 17" id="KW-0456">Lyase</keyword>
<dbReference type="AlphaFoldDB" id="A0A317ZJ74"/>
<name>A0A317ZJ74_9BACT</name>
<comment type="similarity">
    <text evidence="17">Belongs to the NnrD/CARKD family.</text>
</comment>
<dbReference type="CDD" id="cd01171">
    <property type="entry name" value="YXKO-related"/>
    <property type="match status" value="1"/>
</dbReference>
<evidence type="ECO:0000259" key="20">
    <source>
        <dbReference type="PROSITE" id="PS51385"/>
    </source>
</evidence>
<protein>
    <recommendedName>
        <fullName evidence="17">ADP-dependent (S)-NAD(P)H-hydrate dehydratase</fullName>
        <ecNumber evidence="17">4.2.1.136</ecNumber>
    </recommendedName>
    <alternativeName>
        <fullName evidence="17">ADP-dependent NAD(P)HX dehydratase</fullName>
    </alternativeName>
</protein>
<evidence type="ECO:0000256" key="5">
    <source>
        <dbReference type="ARBA" id="ARBA00022723"/>
    </source>
</evidence>
<evidence type="ECO:0000256" key="10">
    <source>
        <dbReference type="ARBA" id="ARBA00023027"/>
    </source>
</evidence>
<evidence type="ECO:0000313" key="21">
    <source>
        <dbReference type="EMBL" id="PXA05675.1"/>
    </source>
</evidence>
<evidence type="ECO:0000256" key="7">
    <source>
        <dbReference type="ARBA" id="ARBA00022840"/>
    </source>
</evidence>
<dbReference type="InParanoid" id="A0A317ZJ74"/>
<dbReference type="PROSITE" id="PS51383">
    <property type="entry name" value="YJEF_C_3"/>
    <property type="match status" value="1"/>
</dbReference>
<evidence type="ECO:0000259" key="19">
    <source>
        <dbReference type="PROSITE" id="PS51383"/>
    </source>
</evidence>
<evidence type="ECO:0000256" key="12">
    <source>
        <dbReference type="ARBA" id="ARBA00023239"/>
    </source>
</evidence>
<feature type="domain" description="YjeF N-terminal" evidence="20">
    <location>
        <begin position="16"/>
        <end position="234"/>
    </location>
</feature>
<dbReference type="PIRSF" id="PIRSF017184">
    <property type="entry name" value="Nnr"/>
    <property type="match status" value="1"/>
</dbReference>
<dbReference type="SUPFAM" id="SSF53613">
    <property type="entry name" value="Ribokinase-like"/>
    <property type="match status" value="1"/>
</dbReference>
<comment type="catalytic activity">
    <reaction evidence="16 17 18">
        <text>(6S)-NADPHX + ADP = AMP + phosphate + NADPH + H(+)</text>
        <dbReference type="Rhea" id="RHEA:32235"/>
        <dbReference type="ChEBI" id="CHEBI:15378"/>
        <dbReference type="ChEBI" id="CHEBI:43474"/>
        <dbReference type="ChEBI" id="CHEBI:57783"/>
        <dbReference type="ChEBI" id="CHEBI:64076"/>
        <dbReference type="ChEBI" id="CHEBI:456215"/>
        <dbReference type="ChEBI" id="CHEBI:456216"/>
        <dbReference type="EC" id="4.2.1.136"/>
    </reaction>
</comment>
<feature type="binding site" evidence="17">
    <location>
        <position position="280"/>
    </location>
    <ligand>
        <name>(6S)-NADPHX</name>
        <dbReference type="ChEBI" id="CHEBI:64076"/>
    </ligand>
</feature>
<comment type="cofactor">
    <cofactor evidence="17">
        <name>Mg(2+)</name>
        <dbReference type="ChEBI" id="CHEBI:18420"/>
    </cofactor>
</comment>
<dbReference type="GO" id="GO:0052855">
    <property type="term" value="F:ADP-dependent NAD(P)H-hydrate dehydratase activity"/>
    <property type="evidence" value="ECO:0007669"/>
    <property type="project" value="UniProtKB-UniRule"/>
</dbReference>
<evidence type="ECO:0000256" key="1">
    <source>
        <dbReference type="ARBA" id="ARBA00000013"/>
    </source>
</evidence>
<dbReference type="InterPro" id="IPR017953">
    <property type="entry name" value="Carbohydrate_kinase_pred_CS"/>
</dbReference>
<dbReference type="EC" id="4.2.1.136" evidence="17"/>
<keyword evidence="10 17" id="KW-0520">NAD</keyword>
<evidence type="ECO:0000256" key="14">
    <source>
        <dbReference type="ARBA" id="ARBA00025153"/>
    </source>
</evidence>
<dbReference type="HAMAP" id="MF_01965">
    <property type="entry name" value="NADHX_dehydratase"/>
    <property type="match status" value="1"/>
</dbReference>
<comment type="subunit">
    <text evidence="17">Homotetramer.</text>
</comment>
<dbReference type="GO" id="GO:0005524">
    <property type="term" value="F:ATP binding"/>
    <property type="evidence" value="ECO:0007669"/>
    <property type="project" value="UniProtKB-UniRule"/>
</dbReference>
<comment type="function">
    <text evidence="14 18">Bifunctional enzyme that catalyzes the epimerization of the S- and R-forms of NAD(P)HX and the dehydration of the S-form of NAD(P)HX at the expense of ADP, which is converted to AMP. This allows the repair of both epimers of NAD(P)HX, a damaged form of NAD(P)H that is a result of enzymatic or heat-dependent hydration.</text>
</comment>
<keyword evidence="22" id="KW-1185">Reference proteome</keyword>
<evidence type="ECO:0000256" key="13">
    <source>
        <dbReference type="ARBA" id="ARBA00023268"/>
    </source>
</evidence>
<feature type="binding site" evidence="17">
    <location>
        <position position="466"/>
    </location>
    <ligand>
        <name>(6S)-NADPHX</name>
        <dbReference type="ChEBI" id="CHEBI:64076"/>
    </ligand>
</feature>
<dbReference type="InterPro" id="IPR004443">
    <property type="entry name" value="YjeF_N_dom"/>
</dbReference>
<comment type="similarity">
    <text evidence="3 18">In the N-terminal section; belongs to the NnrE/AIBP family.</text>
</comment>
<dbReference type="GO" id="GO:0046872">
    <property type="term" value="F:metal ion binding"/>
    <property type="evidence" value="ECO:0007669"/>
    <property type="project" value="UniProtKB-UniRule"/>
</dbReference>
<dbReference type="PANTHER" id="PTHR12592">
    <property type="entry name" value="ATP-DEPENDENT (S)-NAD(P)H-HYDRATE DEHYDRATASE FAMILY MEMBER"/>
    <property type="match status" value="1"/>
</dbReference>
<keyword evidence="7 17" id="KW-0067">ATP-binding</keyword>
<keyword evidence="9 18" id="KW-0630">Potassium</keyword>
<reference evidence="21 22" key="1">
    <citation type="submission" date="2018-05" db="EMBL/GenBank/DDBJ databases">
        <title>Coraliomargarita sinensis sp. nov., isolated from a marine solar saltern.</title>
        <authorList>
            <person name="Zhou L.Y."/>
        </authorList>
    </citation>
    <scope>NUCLEOTIDE SEQUENCE [LARGE SCALE GENOMIC DNA]</scope>
    <source>
        <strain evidence="21 22">WN38</strain>
    </source>
</reference>
<comment type="catalytic activity">
    <reaction evidence="15 17 18">
        <text>(6S)-NADHX + ADP = AMP + phosphate + NADH + H(+)</text>
        <dbReference type="Rhea" id="RHEA:32223"/>
        <dbReference type="ChEBI" id="CHEBI:15378"/>
        <dbReference type="ChEBI" id="CHEBI:43474"/>
        <dbReference type="ChEBI" id="CHEBI:57945"/>
        <dbReference type="ChEBI" id="CHEBI:64074"/>
        <dbReference type="ChEBI" id="CHEBI:456215"/>
        <dbReference type="ChEBI" id="CHEBI:456216"/>
        <dbReference type="EC" id="4.2.1.136"/>
    </reaction>
</comment>
<comment type="function">
    <text evidence="17">Catalyzes the dehydration of the S-form of NAD(P)HX at the expense of ADP, which is converted to AMP. Together with NAD(P)HX epimerase, which catalyzes the epimerization of the S- and R-forms, the enzyme allows the repair of both epimers of NAD(P)HX, a damaged form of NAD(P)H that is a result of enzymatic or heat-dependent hydration.</text>
</comment>
<accession>A0A317ZJ74</accession>
<comment type="similarity">
    <text evidence="4 18">In the C-terminal section; belongs to the NnrD/CARKD family.</text>
</comment>
<dbReference type="Pfam" id="PF03853">
    <property type="entry name" value="YjeF_N"/>
    <property type="match status" value="1"/>
</dbReference>
<dbReference type="InterPro" id="IPR000631">
    <property type="entry name" value="CARKD"/>
</dbReference>
<evidence type="ECO:0000256" key="9">
    <source>
        <dbReference type="ARBA" id="ARBA00022958"/>
    </source>
</evidence>
<dbReference type="PROSITE" id="PS51385">
    <property type="entry name" value="YJEF_N"/>
    <property type="match status" value="1"/>
</dbReference>
<comment type="caution">
    <text evidence="21">The sequence shown here is derived from an EMBL/GenBank/DDBJ whole genome shotgun (WGS) entry which is preliminary data.</text>
</comment>
<evidence type="ECO:0000256" key="11">
    <source>
        <dbReference type="ARBA" id="ARBA00023235"/>
    </source>
</evidence>
<dbReference type="GO" id="GO:0110051">
    <property type="term" value="P:metabolite repair"/>
    <property type="evidence" value="ECO:0007669"/>
    <property type="project" value="TreeGrafter"/>
</dbReference>
<dbReference type="GO" id="GO:0046496">
    <property type="term" value="P:nicotinamide nucleotide metabolic process"/>
    <property type="evidence" value="ECO:0007669"/>
    <property type="project" value="UniProtKB-UniRule"/>
</dbReference>
<dbReference type="NCBIfam" id="TIGR00196">
    <property type="entry name" value="yjeF_cterm"/>
    <property type="match status" value="1"/>
</dbReference>
<comment type="catalytic activity">
    <reaction evidence="2 18">
        <text>(6R)-NADPHX = (6S)-NADPHX</text>
        <dbReference type="Rhea" id="RHEA:32227"/>
        <dbReference type="ChEBI" id="CHEBI:64076"/>
        <dbReference type="ChEBI" id="CHEBI:64077"/>
        <dbReference type="EC" id="5.1.99.6"/>
    </reaction>
</comment>
<evidence type="ECO:0000256" key="8">
    <source>
        <dbReference type="ARBA" id="ARBA00022857"/>
    </source>
</evidence>
<keyword evidence="6 17" id="KW-0547">Nucleotide-binding</keyword>
<dbReference type="InterPro" id="IPR029056">
    <property type="entry name" value="Ribokinase-like"/>
</dbReference>
<keyword evidence="8 17" id="KW-0521">NADP</keyword>
<gene>
    <name evidence="17" type="primary">nnrD</name>
    <name evidence="21" type="ORF">DDZ13_02040</name>
</gene>
<dbReference type="SUPFAM" id="SSF64153">
    <property type="entry name" value="YjeF N-terminal domain-like"/>
    <property type="match status" value="1"/>
</dbReference>
<dbReference type="EMBL" id="QHJQ01000001">
    <property type="protein sequence ID" value="PXA05675.1"/>
    <property type="molecule type" value="Genomic_DNA"/>
</dbReference>
<evidence type="ECO:0000256" key="17">
    <source>
        <dbReference type="HAMAP-Rule" id="MF_01965"/>
    </source>
</evidence>
<dbReference type="OrthoDB" id="9806925at2"/>
<feature type="binding site" evidence="17">
    <location>
        <position position="351"/>
    </location>
    <ligand>
        <name>(6S)-NADPHX</name>
        <dbReference type="ChEBI" id="CHEBI:64076"/>
    </ligand>
</feature>
<keyword evidence="11 18" id="KW-0413">Isomerase</keyword>
<keyword evidence="5 18" id="KW-0479">Metal-binding</keyword>
<dbReference type="RefSeq" id="WP_110129753.1">
    <property type="nucleotide sequence ID" value="NZ_QHJQ01000001.1"/>
</dbReference>
<dbReference type="Proteomes" id="UP000247099">
    <property type="component" value="Unassembled WGS sequence"/>
</dbReference>
<evidence type="ECO:0000256" key="6">
    <source>
        <dbReference type="ARBA" id="ARBA00022741"/>
    </source>
</evidence>
<dbReference type="PROSITE" id="PS01049">
    <property type="entry name" value="YJEF_C_1"/>
    <property type="match status" value="1"/>
</dbReference>
<feature type="domain" description="YjeF C-terminal" evidence="19">
    <location>
        <begin position="245"/>
        <end position="526"/>
    </location>
</feature>